<evidence type="ECO:0000256" key="6">
    <source>
        <dbReference type="ARBA" id="ARBA00023033"/>
    </source>
</evidence>
<evidence type="ECO:0000256" key="5">
    <source>
        <dbReference type="ARBA" id="ARBA00023004"/>
    </source>
</evidence>
<accession>A0A344TZK3</accession>
<keyword evidence="6 7" id="KW-0503">Monooxygenase</keyword>
<dbReference type="PRINTS" id="PR00359">
    <property type="entry name" value="BP450"/>
</dbReference>
<evidence type="ECO:0000256" key="1">
    <source>
        <dbReference type="ARBA" id="ARBA00010617"/>
    </source>
</evidence>
<keyword evidence="5 7" id="KW-0408">Iron</keyword>
<dbReference type="GO" id="GO:0016705">
    <property type="term" value="F:oxidoreductase activity, acting on paired donors, with incorporation or reduction of molecular oxygen"/>
    <property type="evidence" value="ECO:0007669"/>
    <property type="project" value="InterPro"/>
</dbReference>
<dbReference type="CDD" id="cd11029">
    <property type="entry name" value="CYP107-like"/>
    <property type="match status" value="1"/>
</dbReference>
<keyword evidence="9" id="KW-1185">Reference proteome</keyword>
<dbReference type="InterPro" id="IPR002397">
    <property type="entry name" value="Cyt_P450_B"/>
</dbReference>
<dbReference type="InterPro" id="IPR001128">
    <property type="entry name" value="Cyt_P450"/>
</dbReference>
<dbReference type="AlphaFoldDB" id="A0A344TZK3"/>
<dbReference type="SUPFAM" id="SSF48264">
    <property type="entry name" value="Cytochrome P450"/>
    <property type="match status" value="1"/>
</dbReference>
<dbReference type="Gene3D" id="1.10.630.10">
    <property type="entry name" value="Cytochrome P450"/>
    <property type="match status" value="1"/>
</dbReference>
<proteinExistence type="inferred from homology"/>
<reference evidence="8 9" key="1">
    <citation type="submission" date="2018-01" db="EMBL/GenBank/DDBJ databases">
        <title>Draft genome Sequence of streptomyces globosus LZH-48.</title>
        <authorList>
            <person name="Ran K."/>
            <person name="Li Z."/>
            <person name="Wei S."/>
            <person name="Dong R."/>
        </authorList>
    </citation>
    <scope>NUCLEOTIDE SEQUENCE [LARGE SCALE GENOMIC DNA]</scope>
    <source>
        <strain evidence="8 9">LZH-48</strain>
    </source>
</reference>
<dbReference type="Proteomes" id="UP000252004">
    <property type="component" value="Chromosome"/>
</dbReference>
<sequence>MSPVPFSWRSCSVSEAVCPYVLDPQGADTHGETARLREQGPIARVELPDGVLAWSVHDYEVAKTIMGDQELFSKNPRRNWPAYINGEISNGWPLITWAAMDTMATQDGGDHARLRKLLLKAFTQRRVDDMRPKIEATVKELLDDLAAAPRDKAVDLKGRFHMELPTRLMCDLFGVPEDRRARVLEGGHKNIDTRISAEVASSNLENWQVEISNLVQYKREHPGDDLTTGMIAAMDEDGSRLSDSEMIGTLHLLLGAGSETLVNALAHASVALMTDRSLLAKAKAGEIPWDDIFEETLRVESPVAHLPFRFVTRDVEIGGVKLAQGDVVLIDFAGVGRDPAVHGETADAFDALREDKTHLSFGHGVHYCLGARLARSAWMIGIPALFDRFPDLELAVDRGELVGQGSFVVNGHAEVPVYLHGKPALAG</sequence>
<dbReference type="FunFam" id="1.10.630.10:FF:000018">
    <property type="entry name" value="Cytochrome P450 monooxygenase"/>
    <property type="match status" value="1"/>
</dbReference>
<dbReference type="EMBL" id="CP030862">
    <property type="protein sequence ID" value="AXE24074.1"/>
    <property type="molecule type" value="Genomic_DNA"/>
</dbReference>
<evidence type="ECO:0000313" key="8">
    <source>
        <dbReference type="EMBL" id="AXE24074.1"/>
    </source>
</evidence>
<evidence type="ECO:0000256" key="7">
    <source>
        <dbReference type="RuleBase" id="RU000461"/>
    </source>
</evidence>
<protein>
    <submittedName>
        <fullName evidence="8">Cytochrome P450</fullName>
    </submittedName>
</protein>
<gene>
    <name evidence="8" type="ORF">C0216_11955</name>
</gene>
<dbReference type="PANTHER" id="PTHR46696">
    <property type="entry name" value="P450, PUTATIVE (EUROFUNG)-RELATED"/>
    <property type="match status" value="1"/>
</dbReference>
<evidence type="ECO:0000256" key="3">
    <source>
        <dbReference type="ARBA" id="ARBA00022723"/>
    </source>
</evidence>
<comment type="similarity">
    <text evidence="1 7">Belongs to the cytochrome P450 family.</text>
</comment>
<dbReference type="Pfam" id="PF00067">
    <property type="entry name" value="p450"/>
    <property type="match status" value="1"/>
</dbReference>
<dbReference type="InterPro" id="IPR017972">
    <property type="entry name" value="Cyt_P450_CS"/>
</dbReference>
<dbReference type="GO" id="GO:0005506">
    <property type="term" value="F:iron ion binding"/>
    <property type="evidence" value="ECO:0007669"/>
    <property type="project" value="InterPro"/>
</dbReference>
<organism evidence="8 9">
    <name type="scientific">Streptomyces globosus</name>
    <dbReference type="NCBI Taxonomy" id="68209"/>
    <lineage>
        <taxon>Bacteria</taxon>
        <taxon>Bacillati</taxon>
        <taxon>Actinomycetota</taxon>
        <taxon>Actinomycetes</taxon>
        <taxon>Kitasatosporales</taxon>
        <taxon>Streptomycetaceae</taxon>
        <taxon>Streptomyces</taxon>
    </lineage>
</organism>
<dbReference type="GO" id="GO:0004497">
    <property type="term" value="F:monooxygenase activity"/>
    <property type="evidence" value="ECO:0007669"/>
    <property type="project" value="UniProtKB-KW"/>
</dbReference>
<keyword evidence="2 7" id="KW-0349">Heme</keyword>
<dbReference type="GO" id="GO:0020037">
    <property type="term" value="F:heme binding"/>
    <property type="evidence" value="ECO:0007669"/>
    <property type="project" value="InterPro"/>
</dbReference>
<dbReference type="KEGG" id="sgz:C0216_11955"/>
<name>A0A344TZK3_9ACTN</name>
<evidence type="ECO:0000313" key="9">
    <source>
        <dbReference type="Proteomes" id="UP000252004"/>
    </source>
</evidence>
<evidence type="ECO:0000256" key="2">
    <source>
        <dbReference type="ARBA" id="ARBA00022617"/>
    </source>
</evidence>
<dbReference type="PANTHER" id="PTHR46696:SF1">
    <property type="entry name" value="CYTOCHROME P450 YJIB-RELATED"/>
    <property type="match status" value="1"/>
</dbReference>
<dbReference type="InterPro" id="IPR036396">
    <property type="entry name" value="Cyt_P450_sf"/>
</dbReference>
<keyword evidence="3 7" id="KW-0479">Metal-binding</keyword>
<evidence type="ECO:0000256" key="4">
    <source>
        <dbReference type="ARBA" id="ARBA00023002"/>
    </source>
</evidence>
<dbReference type="PROSITE" id="PS00086">
    <property type="entry name" value="CYTOCHROME_P450"/>
    <property type="match status" value="1"/>
</dbReference>
<keyword evidence="4 7" id="KW-0560">Oxidoreductase</keyword>
<dbReference type="OrthoDB" id="5500002at2"/>